<keyword evidence="2" id="KW-1185">Reference proteome</keyword>
<dbReference type="Pfam" id="PF13238">
    <property type="entry name" value="AAA_18"/>
    <property type="match status" value="1"/>
</dbReference>
<keyword evidence="1" id="KW-0808">Transferase</keyword>
<dbReference type="RefSeq" id="WP_085493180.1">
    <property type="nucleotide sequence ID" value="NZ_FXAZ01000001.1"/>
</dbReference>
<dbReference type="Proteomes" id="UP000193834">
    <property type="component" value="Unassembled WGS sequence"/>
</dbReference>
<dbReference type="InterPro" id="IPR052922">
    <property type="entry name" value="Cytidylate_Kinase-2"/>
</dbReference>
<dbReference type="SUPFAM" id="SSF52540">
    <property type="entry name" value="P-loop containing nucleoside triphosphate hydrolases"/>
    <property type="match status" value="1"/>
</dbReference>
<gene>
    <name evidence="1" type="ORF">SAMN06295960_0981</name>
</gene>
<keyword evidence="1" id="KW-0418">Kinase</keyword>
<accession>A0A1X7IXQ1</accession>
<proteinExistence type="predicted"/>
<dbReference type="STRING" id="1852522.SAMN06295960_0981"/>
<name>A0A1X7IXQ1_9BACL</name>
<evidence type="ECO:0000313" key="2">
    <source>
        <dbReference type="Proteomes" id="UP000193834"/>
    </source>
</evidence>
<dbReference type="GO" id="GO:0016301">
    <property type="term" value="F:kinase activity"/>
    <property type="evidence" value="ECO:0007669"/>
    <property type="project" value="UniProtKB-KW"/>
</dbReference>
<evidence type="ECO:0000313" key="1">
    <source>
        <dbReference type="EMBL" id="SMG19961.1"/>
    </source>
</evidence>
<dbReference type="InterPro" id="IPR027417">
    <property type="entry name" value="P-loop_NTPase"/>
</dbReference>
<dbReference type="PANTHER" id="PTHR37816:SF2">
    <property type="entry name" value="DNA TOPOLOGY MODULATION PROTEIN FLAR-RELATED PROTEIN"/>
    <property type="match status" value="1"/>
</dbReference>
<dbReference type="NCBIfam" id="NF004861">
    <property type="entry name" value="PRK06217.1"/>
    <property type="match status" value="1"/>
</dbReference>
<dbReference type="AlphaFoldDB" id="A0A1X7IXQ1"/>
<sequence>MNRIQIVGASGSGTSTLAKAMSEKYGYKHFDTDDYYWLPTEEPFSQARPIEDRIQLLSTDLLNHDEWVLSGSLCGWGYVFIPNFDFVIYLWLPEEIRMQRLAEREAHRYGKDIAAGGKRHRSYLKFMEWASNYDTAGLEMRSRTLHEEWLSRLPCRVVKLEGDISIQDKLRYI</sequence>
<dbReference type="EMBL" id="FXAZ01000001">
    <property type="protein sequence ID" value="SMG19961.1"/>
    <property type="molecule type" value="Genomic_DNA"/>
</dbReference>
<dbReference type="PANTHER" id="PTHR37816">
    <property type="entry name" value="YALI0E33011P"/>
    <property type="match status" value="1"/>
</dbReference>
<dbReference type="Gene3D" id="3.40.50.300">
    <property type="entry name" value="P-loop containing nucleotide triphosphate hydrolases"/>
    <property type="match status" value="1"/>
</dbReference>
<reference evidence="1 2" key="1">
    <citation type="submission" date="2017-04" db="EMBL/GenBank/DDBJ databases">
        <authorList>
            <person name="Afonso C.L."/>
            <person name="Miller P.J."/>
            <person name="Scott M.A."/>
            <person name="Spackman E."/>
            <person name="Goraichik I."/>
            <person name="Dimitrov K.M."/>
            <person name="Suarez D.L."/>
            <person name="Swayne D.E."/>
        </authorList>
    </citation>
    <scope>NUCLEOTIDE SEQUENCE [LARGE SCALE GENOMIC DNA]</scope>
    <source>
        <strain evidence="1 2">11</strain>
    </source>
</reference>
<protein>
    <submittedName>
        <fullName evidence="1">Adenylate kinase</fullName>
    </submittedName>
</protein>
<organism evidence="1 2">
    <name type="scientific">Paenibacillus aquistagni</name>
    <dbReference type="NCBI Taxonomy" id="1852522"/>
    <lineage>
        <taxon>Bacteria</taxon>
        <taxon>Bacillati</taxon>
        <taxon>Bacillota</taxon>
        <taxon>Bacilli</taxon>
        <taxon>Bacillales</taxon>
        <taxon>Paenibacillaceae</taxon>
        <taxon>Paenibacillus</taxon>
    </lineage>
</organism>